<keyword evidence="3" id="KW-0689">Ribosomal protein</keyword>
<name>A0AA97NRZ8_PYRO3</name>
<evidence type="ECO:0000313" key="8">
    <source>
        <dbReference type="EMBL" id="ELQ35216.1"/>
    </source>
</evidence>
<feature type="compositionally biased region" description="Low complexity" evidence="7">
    <location>
        <begin position="35"/>
        <end position="48"/>
    </location>
</feature>
<feature type="region of interest" description="Disordered" evidence="7">
    <location>
        <begin position="35"/>
        <end position="56"/>
    </location>
</feature>
<proteinExistence type="inferred from homology"/>
<evidence type="ECO:0000256" key="6">
    <source>
        <dbReference type="ARBA" id="ARBA00035183"/>
    </source>
</evidence>
<dbReference type="SMR" id="A0AA97NRZ8"/>
<dbReference type="Pfam" id="PF10501">
    <property type="entry name" value="Ribosomal_L50"/>
    <property type="match status" value="1"/>
</dbReference>
<evidence type="ECO:0000256" key="4">
    <source>
        <dbReference type="ARBA" id="ARBA00023128"/>
    </source>
</evidence>
<accession>A0AA97NRZ8</accession>
<evidence type="ECO:0000256" key="2">
    <source>
        <dbReference type="ARBA" id="ARBA00008860"/>
    </source>
</evidence>
<organism evidence="8">
    <name type="scientific">Pyricularia oryzae (strain Y34)</name>
    <name type="common">Rice blast fungus</name>
    <name type="synonym">Magnaporthe oryzae</name>
    <dbReference type="NCBI Taxonomy" id="1143189"/>
    <lineage>
        <taxon>Eukaryota</taxon>
        <taxon>Fungi</taxon>
        <taxon>Dikarya</taxon>
        <taxon>Ascomycota</taxon>
        <taxon>Pezizomycotina</taxon>
        <taxon>Sordariomycetes</taxon>
        <taxon>Sordariomycetidae</taxon>
        <taxon>Magnaporthales</taxon>
        <taxon>Pyriculariaceae</taxon>
        <taxon>Pyricularia</taxon>
    </lineage>
</organism>
<reference evidence="8" key="1">
    <citation type="journal article" date="2012" name="PLoS Genet.">
        <title>Comparative analysis of the genomes of two field isolates of the rice blast fungus Magnaporthe oryzae.</title>
        <authorList>
            <person name="Xue M."/>
            <person name="Yang J."/>
            <person name="Li Z."/>
            <person name="Hu S."/>
            <person name="Yao N."/>
            <person name="Dean R.A."/>
            <person name="Zhao W."/>
            <person name="Shen M."/>
            <person name="Zhang H."/>
            <person name="Li C."/>
            <person name="Liu L."/>
            <person name="Cao L."/>
            <person name="Xu X."/>
            <person name="Xing Y."/>
            <person name="Hsiang T."/>
            <person name="Zhang Z."/>
            <person name="Xu J.R."/>
            <person name="Peng Y.L."/>
        </authorList>
    </citation>
    <scope>NUCLEOTIDE SEQUENCE</scope>
    <source>
        <strain evidence="8">Y34</strain>
    </source>
</reference>
<evidence type="ECO:0000256" key="5">
    <source>
        <dbReference type="ARBA" id="ARBA00023274"/>
    </source>
</evidence>
<protein>
    <recommendedName>
        <fullName evidence="6">Large ribosomal subunit protein mL50</fullName>
    </recommendedName>
</protein>
<dbReference type="Gene3D" id="1.10.1200.10">
    <property type="entry name" value="ACP-like"/>
    <property type="match status" value="1"/>
</dbReference>
<dbReference type="Proteomes" id="UP000011086">
    <property type="component" value="Unassembled WGS sequence"/>
</dbReference>
<keyword evidence="4" id="KW-0496">Mitochondrion</keyword>
<gene>
    <name evidence="8" type="ORF">OOU_Y34scaffold00720g9</name>
</gene>
<evidence type="ECO:0000256" key="1">
    <source>
        <dbReference type="ARBA" id="ARBA00004173"/>
    </source>
</evidence>
<dbReference type="AlphaFoldDB" id="A0AA97NRZ8"/>
<evidence type="ECO:0000256" key="3">
    <source>
        <dbReference type="ARBA" id="ARBA00022980"/>
    </source>
</evidence>
<sequence length="381" mass="42536">MRRLARLRPASGFLAQAHPQTPSIASNIRCLAAQSTSNSSTSRTFSTSQPRPLRSSRAQCQKEEAPAVDVVAEAVPVETYAPESTFVLPPEPEWAPHADSVPDPNYKPATSLDQLQEVGGLEGWWEVEEHWNGTKPAFTPFFAGSHKIWDPKLLEGIARRAVAEALVVREAVEQGFEVPRTWAVGDKDAAVRAMTLKIEVDDEREPKVRSNVEAKAVLEDIARTEEVAPPLTQQVEGSELVAGMNAAETARVLEVAGRQWKDIALTDLKFKFMVTKRIQQLSGHILTDHKYWGKGHVESLVKILIERPRPKKLADELKMNSQLLDLPNVTVHDRRHTRVDKHKAAGRWKVIVRELEKRDLPVLGDGKYGRSVERSWIMGGT</sequence>
<comment type="similarity">
    <text evidence="2">Belongs to the mitochondrion-specific ribosomal protein mL50 family.</text>
</comment>
<evidence type="ECO:0000256" key="7">
    <source>
        <dbReference type="SAM" id="MobiDB-lite"/>
    </source>
</evidence>
<dbReference type="InterPro" id="IPR018305">
    <property type="entry name" value="Ribosomal_m50"/>
</dbReference>
<dbReference type="EMBL" id="JH793283">
    <property type="protein sequence ID" value="ELQ35216.1"/>
    <property type="molecule type" value="Genomic_DNA"/>
</dbReference>
<keyword evidence="5" id="KW-0687">Ribonucleoprotein</keyword>
<dbReference type="GO" id="GO:0005840">
    <property type="term" value="C:ribosome"/>
    <property type="evidence" value="ECO:0007669"/>
    <property type="project" value="UniProtKB-KW"/>
</dbReference>
<dbReference type="GO" id="GO:0005739">
    <property type="term" value="C:mitochondrion"/>
    <property type="evidence" value="ECO:0007669"/>
    <property type="project" value="UniProtKB-SubCell"/>
</dbReference>
<comment type="subcellular location">
    <subcellularLocation>
        <location evidence="1">Mitochondrion</location>
    </subcellularLocation>
</comment>
<dbReference type="InterPro" id="IPR036736">
    <property type="entry name" value="ACP-like_sf"/>
</dbReference>
<dbReference type="GO" id="GO:1990904">
    <property type="term" value="C:ribonucleoprotein complex"/>
    <property type="evidence" value="ECO:0007669"/>
    <property type="project" value="UniProtKB-KW"/>
</dbReference>